<reference evidence="7" key="1">
    <citation type="journal article" date="2016" name="Genome Announc.">
        <title>Draft genome sequences of fungus Aspergillus calidoustus.</title>
        <authorList>
            <person name="Horn F."/>
            <person name="Linde J."/>
            <person name="Mattern D.J."/>
            <person name="Walther G."/>
            <person name="Guthke R."/>
            <person name="Scherlach K."/>
            <person name="Martin K."/>
            <person name="Brakhage A.A."/>
            <person name="Petzke L."/>
            <person name="Valiante V."/>
        </authorList>
    </citation>
    <scope>NUCLEOTIDE SEQUENCE [LARGE SCALE GENOMIC DNA]</scope>
    <source>
        <strain evidence="7">SF006504</strain>
    </source>
</reference>
<evidence type="ECO:0000313" key="7">
    <source>
        <dbReference type="Proteomes" id="UP000054771"/>
    </source>
</evidence>
<dbReference type="STRING" id="454130.A0A0U5GMC4"/>
<evidence type="ECO:0000256" key="3">
    <source>
        <dbReference type="PROSITE-ProRule" id="PRU00023"/>
    </source>
</evidence>
<gene>
    <name evidence="6" type="ORF">ASPCAL02305</name>
</gene>
<dbReference type="EMBL" id="CDMC01000002">
    <property type="protein sequence ID" value="CEN59864.1"/>
    <property type="molecule type" value="Genomic_DNA"/>
</dbReference>
<dbReference type="Pfam" id="PF12796">
    <property type="entry name" value="Ank_2"/>
    <property type="match status" value="2"/>
</dbReference>
<dbReference type="OrthoDB" id="366390at2759"/>
<feature type="repeat" description="ANK" evidence="3">
    <location>
        <begin position="409"/>
        <end position="441"/>
    </location>
</feature>
<accession>A0A0U5GMC4</accession>
<dbReference type="InterPro" id="IPR002110">
    <property type="entry name" value="Ankyrin_rpt"/>
</dbReference>
<evidence type="ECO:0000259" key="5">
    <source>
        <dbReference type="PROSITE" id="PS50181"/>
    </source>
</evidence>
<feature type="repeat" description="ANK" evidence="3">
    <location>
        <begin position="342"/>
        <end position="374"/>
    </location>
</feature>
<dbReference type="SUPFAM" id="SSF81383">
    <property type="entry name" value="F-box domain"/>
    <property type="match status" value="1"/>
</dbReference>
<dbReference type="AlphaFoldDB" id="A0A0U5GMC4"/>
<evidence type="ECO:0000313" key="6">
    <source>
        <dbReference type="EMBL" id="CEN59864.1"/>
    </source>
</evidence>
<dbReference type="PROSITE" id="PS50088">
    <property type="entry name" value="ANK_REPEAT"/>
    <property type="match status" value="6"/>
</dbReference>
<dbReference type="SMART" id="SM00248">
    <property type="entry name" value="ANK"/>
    <property type="match status" value="11"/>
</dbReference>
<dbReference type="InterPro" id="IPR036047">
    <property type="entry name" value="F-box-like_dom_sf"/>
</dbReference>
<dbReference type="PANTHER" id="PTHR24173">
    <property type="entry name" value="ANKYRIN REPEAT CONTAINING"/>
    <property type="match status" value="1"/>
</dbReference>
<feature type="region of interest" description="Disordered" evidence="4">
    <location>
        <begin position="1"/>
        <end position="28"/>
    </location>
</feature>
<feature type="domain" description="F-box" evidence="5">
    <location>
        <begin position="24"/>
        <end position="75"/>
    </location>
</feature>
<organism evidence="6 7">
    <name type="scientific">Aspergillus calidoustus</name>
    <dbReference type="NCBI Taxonomy" id="454130"/>
    <lineage>
        <taxon>Eukaryota</taxon>
        <taxon>Fungi</taxon>
        <taxon>Dikarya</taxon>
        <taxon>Ascomycota</taxon>
        <taxon>Pezizomycotina</taxon>
        <taxon>Eurotiomycetes</taxon>
        <taxon>Eurotiomycetidae</taxon>
        <taxon>Eurotiales</taxon>
        <taxon>Aspergillaceae</taxon>
        <taxon>Aspergillus</taxon>
        <taxon>Aspergillus subgen. Nidulantes</taxon>
    </lineage>
</organism>
<feature type="repeat" description="ANK" evidence="3">
    <location>
        <begin position="442"/>
        <end position="478"/>
    </location>
</feature>
<evidence type="ECO:0000256" key="2">
    <source>
        <dbReference type="ARBA" id="ARBA00023043"/>
    </source>
</evidence>
<keyword evidence="2 3" id="KW-0040">ANK repeat</keyword>
<dbReference type="PANTHER" id="PTHR24173:SF83">
    <property type="entry name" value="SOCS BOX DOMAIN-CONTAINING PROTEIN"/>
    <property type="match status" value="1"/>
</dbReference>
<evidence type="ECO:0000256" key="4">
    <source>
        <dbReference type="SAM" id="MobiDB-lite"/>
    </source>
</evidence>
<evidence type="ECO:0000256" key="1">
    <source>
        <dbReference type="ARBA" id="ARBA00022737"/>
    </source>
</evidence>
<sequence>MKGTAKSQRGLSASTVDQVRTMPPPSLQSIPPEITIQIAEYLGIKDLDSLVRVSHQFHSLLSSQLYTRGALWSPDQKGDNDTLPPLAWCLRNSHRNAATELLLKRANPALLGGGTTAIHEAVQRDYVDELRLMLDRPCCIKNLRNGLDETPLMTAARLGQEACARALLDSEQGGNLIDALQVAVSQSQEAIVRLILGCIAAPFNFKDDELTVLLSSAVKKSHAGILRRLLTFAATTFVEFDINKATDELVRHARDKACIDVLFRFGADINYRASWGWTFLHETILSRNCEAAAHLLDRGADIDAVDTGGTTPLMFAAYIADGEEIAQLLIDRGANIETTDRDGLNAMHNAASRGKTHMVELLHRAGLSVRALSGDEGWTALHYASLAGSEDSVRYLVDAGADISAVDSNGQTALHVAIMADSTDVAQVLILAGAPLDVTDLHFKTPLHYAVEGKNMYLIQLLLEALEKVGSDLSRRDPFIKWLPMQHPDGTTSYWNAGSVLHDAVANGQEKIAEPLFSKQRNIHSRDIYGRTVLDWTPGHKPSLREKILSYWGDHPQTTDPKQQTATLRQSTTTLVTNLLLFPDMLTQNKPQYQHHLYTLGKCLLYLNDESAARTAFALQAQCDPPKPQTRENAKYANIVCTRCRVCPSVDHGRWVCTVCPRIDLCDVCAETYRNFLVVGEACVSHRMVEVRGQDWDALKKVDGRGLVCREWLEGLIELYGD</sequence>
<dbReference type="InterPro" id="IPR001810">
    <property type="entry name" value="F-box_dom"/>
</dbReference>
<keyword evidence="7" id="KW-1185">Reference proteome</keyword>
<dbReference type="Proteomes" id="UP000054771">
    <property type="component" value="Unassembled WGS sequence"/>
</dbReference>
<dbReference type="PROSITE" id="PS50181">
    <property type="entry name" value="FBOX"/>
    <property type="match status" value="1"/>
</dbReference>
<protein>
    <recommendedName>
        <fullName evidence="5">F-box domain-containing protein</fullName>
    </recommendedName>
</protein>
<dbReference type="SUPFAM" id="SSF48403">
    <property type="entry name" value="Ankyrin repeat"/>
    <property type="match status" value="2"/>
</dbReference>
<dbReference type="Pfam" id="PF00023">
    <property type="entry name" value="Ank"/>
    <property type="match status" value="1"/>
</dbReference>
<feature type="compositionally biased region" description="Polar residues" evidence="4">
    <location>
        <begin position="1"/>
        <end position="18"/>
    </location>
</feature>
<feature type="repeat" description="ANK" evidence="3">
    <location>
        <begin position="308"/>
        <end position="341"/>
    </location>
</feature>
<name>A0A0U5GMC4_ASPCI</name>
<feature type="repeat" description="ANK" evidence="3">
    <location>
        <begin position="275"/>
        <end position="307"/>
    </location>
</feature>
<dbReference type="PROSITE" id="PS50297">
    <property type="entry name" value="ANK_REP_REGION"/>
    <property type="match status" value="3"/>
</dbReference>
<feature type="repeat" description="ANK" evidence="3">
    <location>
        <begin position="376"/>
        <end position="408"/>
    </location>
</feature>
<dbReference type="Pfam" id="PF12937">
    <property type="entry name" value="F-box-like"/>
    <property type="match status" value="1"/>
</dbReference>
<dbReference type="SUPFAM" id="SSF57850">
    <property type="entry name" value="RING/U-box"/>
    <property type="match status" value="1"/>
</dbReference>
<dbReference type="InterPro" id="IPR036770">
    <property type="entry name" value="Ankyrin_rpt-contain_sf"/>
</dbReference>
<dbReference type="Gene3D" id="1.25.40.20">
    <property type="entry name" value="Ankyrin repeat-containing domain"/>
    <property type="match status" value="4"/>
</dbReference>
<keyword evidence="1" id="KW-0677">Repeat</keyword>
<proteinExistence type="predicted"/>